<gene>
    <name evidence="2" type="ORF">XELAEV_18039606mg</name>
</gene>
<feature type="compositionally biased region" description="Basic and acidic residues" evidence="1">
    <location>
        <begin position="74"/>
        <end position="96"/>
    </location>
</feature>
<dbReference type="AlphaFoldDB" id="A0A974C8H1"/>
<dbReference type="Proteomes" id="UP000694892">
    <property type="component" value="Chromosome 8L"/>
</dbReference>
<reference evidence="3" key="1">
    <citation type="journal article" date="2016" name="Nature">
        <title>Genome evolution in the allotetraploid frog Xenopus laevis.</title>
        <authorList>
            <person name="Session A.M."/>
            <person name="Uno Y."/>
            <person name="Kwon T."/>
            <person name="Chapman J.A."/>
            <person name="Toyoda A."/>
            <person name="Takahashi S."/>
            <person name="Fukui A."/>
            <person name="Hikosaka A."/>
            <person name="Suzuki A."/>
            <person name="Kondo M."/>
            <person name="van Heeringen S.J."/>
            <person name="Quigley I."/>
            <person name="Heinz S."/>
            <person name="Ogino H."/>
            <person name="Ochi H."/>
            <person name="Hellsten U."/>
            <person name="Lyons J.B."/>
            <person name="Simakov O."/>
            <person name="Putnam N."/>
            <person name="Stites J."/>
            <person name="Kuroki Y."/>
            <person name="Tanaka T."/>
            <person name="Michiue T."/>
            <person name="Watanabe M."/>
            <person name="Bogdanovic O."/>
            <person name="Lister R."/>
            <person name="Georgiou G."/>
            <person name="Paranjpe S.S."/>
            <person name="van Kruijsbergen I."/>
            <person name="Shu S."/>
            <person name="Carlson J."/>
            <person name="Kinoshita T."/>
            <person name="Ohta Y."/>
            <person name="Mawaribuchi S."/>
            <person name="Jenkins J."/>
            <person name="Grimwood J."/>
            <person name="Schmutz J."/>
            <person name="Mitros T."/>
            <person name="Mozaffari S.V."/>
            <person name="Suzuki Y."/>
            <person name="Haramoto Y."/>
            <person name="Yamamoto T.S."/>
            <person name="Takagi C."/>
            <person name="Heald R."/>
            <person name="Miller K."/>
            <person name="Haudenschild C."/>
            <person name="Kitzman J."/>
            <person name="Nakayama T."/>
            <person name="Izutsu Y."/>
            <person name="Robert J."/>
            <person name="Fortriede J."/>
            <person name="Burns K."/>
            <person name="Lotay V."/>
            <person name="Karimi K."/>
            <person name="Yasuoka Y."/>
            <person name="Dichmann D.S."/>
            <person name="Flajnik M.F."/>
            <person name="Houston D.W."/>
            <person name="Shendure J."/>
            <person name="DuPasquier L."/>
            <person name="Vize P.D."/>
            <person name="Zorn A.M."/>
            <person name="Ito M."/>
            <person name="Marcotte E.M."/>
            <person name="Wallingford J.B."/>
            <person name="Ito Y."/>
            <person name="Asashima M."/>
            <person name="Ueno N."/>
            <person name="Matsuda Y."/>
            <person name="Veenstra G.J."/>
            <person name="Fujiyama A."/>
            <person name="Harland R.M."/>
            <person name="Taira M."/>
            <person name="Rokhsar D.S."/>
        </authorList>
    </citation>
    <scope>NUCLEOTIDE SEQUENCE [LARGE SCALE GENOMIC DNA]</scope>
    <source>
        <strain evidence="3">J</strain>
    </source>
</reference>
<protein>
    <submittedName>
        <fullName evidence="2">Uncharacterized protein</fullName>
    </submittedName>
</protein>
<sequence>TSSRIFVTASGDRRRGDVQRGGPFHHKRLIPGSPHVSSVGARRRGKQERSIALGQGSRGRKRRSVQVEDEEDLDHSSPRGGRGDTEHSGSSRECKRATSVTSPCGGKGSEGSATKDRQRLLIGQEQGDHEEPVAAGVGDVAVASTGKDPAQGEKGKVEKRETEREVVIGITETARQNVYVLFAGPLGVHVKWEFQQRLAANPTMRWDQMDITLWFKLMMAQKASPFQRGAGGGNSPPLWPQLSQDAVGCLMTATVSSAIPIFFFGKGNANIMAINYENKSWLSHTQCIMRSPVLSGRGSATSQLNQYERNPRHTGCCKQGSPCTFNAELSNVSGSRPFVKPDKGA</sequence>
<name>A0A974C8H1_XENLA</name>
<feature type="non-terminal residue" evidence="2">
    <location>
        <position position="1"/>
    </location>
</feature>
<proteinExistence type="predicted"/>
<feature type="region of interest" description="Disordered" evidence="1">
    <location>
        <begin position="1"/>
        <end position="116"/>
    </location>
</feature>
<evidence type="ECO:0000313" key="3">
    <source>
        <dbReference type="Proteomes" id="UP000694892"/>
    </source>
</evidence>
<dbReference type="EMBL" id="CM004480">
    <property type="protein sequence ID" value="OCT68307.1"/>
    <property type="molecule type" value="Genomic_DNA"/>
</dbReference>
<evidence type="ECO:0000313" key="2">
    <source>
        <dbReference type="EMBL" id="OCT68307.1"/>
    </source>
</evidence>
<organism evidence="2 3">
    <name type="scientific">Xenopus laevis</name>
    <name type="common">African clawed frog</name>
    <dbReference type="NCBI Taxonomy" id="8355"/>
    <lineage>
        <taxon>Eukaryota</taxon>
        <taxon>Metazoa</taxon>
        <taxon>Chordata</taxon>
        <taxon>Craniata</taxon>
        <taxon>Vertebrata</taxon>
        <taxon>Euteleostomi</taxon>
        <taxon>Amphibia</taxon>
        <taxon>Batrachia</taxon>
        <taxon>Anura</taxon>
        <taxon>Pipoidea</taxon>
        <taxon>Pipidae</taxon>
        <taxon>Xenopodinae</taxon>
        <taxon>Xenopus</taxon>
        <taxon>Xenopus</taxon>
    </lineage>
</organism>
<accession>A0A974C8H1</accession>
<evidence type="ECO:0000256" key="1">
    <source>
        <dbReference type="SAM" id="MobiDB-lite"/>
    </source>
</evidence>